<gene>
    <name evidence="2" type="ORF">JOL62DRAFT_207144</name>
</gene>
<feature type="signal peptide" evidence="1">
    <location>
        <begin position="1"/>
        <end position="35"/>
    </location>
</feature>
<comment type="caution">
    <text evidence="2">The sequence shown here is derived from an EMBL/GenBank/DDBJ whole genome shotgun (WGS) entry which is preliminary data.</text>
</comment>
<organism evidence="2 3">
    <name type="scientific">Phyllosticta paracitricarpa</name>
    <dbReference type="NCBI Taxonomy" id="2016321"/>
    <lineage>
        <taxon>Eukaryota</taxon>
        <taxon>Fungi</taxon>
        <taxon>Dikarya</taxon>
        <taxon>Ascomycota</taxon>
        <taxon>Pezizomycotina</taxon>
        <taxon>Dothideomycetes</taxon>
        <taxon>Dothideomycetes incertae sedis</taxon>
        <taxon>Botryosphaeriales</taxon>
        <taxon>Phyllostictaceae</taxon>
        <taxon>Phyllosticta</taxon>
    </lineage>
</organism>
<evidence type="ECO:0000313" key="3">
    <source>
        <dbReference type="Proteomes" id="UP001367316"/>
    </source>
</evidence>
<proteinExistence type="predicted"/>
<feature type="chain" id="PRO_5047129790" evidence="1">
    <location>
        <begin position="36"/>
        <end position="151"/>
    </location>
</feature>
<sequence>MCFSPPAKQRPHHPFITFRYLFLFLALSSPPRTTSTPSIFPLALYCYPVRLNSSIASHLWFNWASLVVDQLSSLTRLSDVVGWTLLVLSTNNRRPYSWRASPRLVCVFGAFARSVCRSVGRLRLRGLCFDWLPGPPPSPSCACTWGSLWGF</sequence>
<evidence type="ECO:0000313" key="2">
    <source>
        <dbReference type="EMBL" id="KAK7608769.1"/>
    </source>
</evidence>
<name>A0ABR1N449_9PEZI</name>
<keyword evidence="3" id="KW-1185">Reference proteome</keyword>
<accession>A0ABR1N449</accession>
<keyword evidence="1" id="KW-0732">Signal</keyword>
<reference evidence="2 3" key="1">
    <citation type="submission" date="2024-04" db="EMBL/GenBank/DDBJ databases">
        <title>Phyllosticta paracitricarpa is synonymous to the EU quarantine fungus P. citricarpa based on phylogenomic analyses.</title>
        <authorList>
            <consortium name="Lawrence Berkeley National Laboratory"/>
            <person name="Van ingen-buijs V.A."/>
            <person name="Van westerhoven A.C."/>
            <person name="Haridas S."/>
            <person name="Skiadas P."/>
            <person name="Martin F."/>
            <person name="Groenewald J.Z."/>
            <person name="Crous P.W."/>
            <person name="Seidl M.F."/>
        </authorList>
    </citation>
    <scope>NUCLEOTIDE SEQUENCE [LARGE SCALE GENOMIC DNA]</scope>
    <source>
        <strain evidence="2 3">CBS 141358</strain>
    </source>
</reference>
<protein>
    <submittedName>
        <fullName evidence="2">Uncharacterized protein</fullName>
    </submittedName>
</protein>
<dbReference type="EMBL" id="JBBPBF010000027">
    <property type="protein sequence ID" value="KAK7608769.1"/>
    <property type="molecule type" value="Genomic_DNA"/>
</dbReference>
<evidence type="ECO:0000256" key="1">
    <source>
        <dbReference type="SAM" id="SignalP"/>
    </source>
</evidence>
<dbReference type="Proteomes" id="UP001367316">
    <property type="component" value="Unassembled WGS sequence"/>
</dbReference>